<dbReference type="EMBL" id="BAAAZW010000002">
    <property type="protein sequence ID" value="GAA3951079.1"/>
    <property type="molecule type" value="Genomic_DNA"/>
</dbReference>
<evidence type="ECO:0000256" key="1">
    <source>
        <dbReference type="SAM" id="Phobius"/>
    </source>
</evidence>
<name>A0ABP7NNT4_9ACTN</name>
<comment type="caution">
    <text evidence="2">The sequence shown here is derived from an EMBL/GenBank/DDBJ whole genome shotgun (WGS) entry which is preliminary data.</text>
</comment>
<gene>
    <name evidence="2" type="ORF">GCM10022231_06000</name>
</gene>
<keyword evidence="1" id="KW-0472">Membrane</keyword>
<keyword evidence="3" id="KW-1185">Reference proteome</keyword>
<proteinExistence type="predicted"/>
<evidence type="ECO:0000313" key="3">
    <source>
        <dbReference type="Proteomes" id="UP001418444"/>
    </source>
</evidence>
<keyword evidence="1" id="KW-0812">Transmembrane</keyword>
<sequence length="147" mass="15067">MRPAWLRAAWSLLGLLAVAGAVWVANQPVSSVSMSCGKSGDLWLDGAPHGADCSDSIVSVIGYGPPVALGLLLAVPPLLAAAAMRRWVSCLAVALLVILTFVGLTRWSDFWGYLLGAFPLATGAAVLAALSIGSPRRSPGRAGSAVE</sequence>
<keyword evidence="1" id="KW-1133">Transmembrane helix</keyword>
<protein>
    <recommendedName>
        <fullName evidence="4">ABC transporter permease</fullName>
    </recommendedName>
</protein>
<feature type="transmembrane region" description="Helical" evidence="1">
    <location>
        <begin position="110"/>
        <end position="132"/>
    </location>
</feature>
<feature type="transmembrane region" description="Helical" evidence="1">
    <location>
        <begin position="61"/>
        <end position="80"/>
    </location>
</feature>
<dbReference type="RefSeq" id="WP_344780485.1">
    <property type="nucleotide sequence ID" value="NZ_BAAAZW010000002.1"/>
</dbReference>
<reference evidence="3" key="1">
    <citation type="journal article" date="2019" name="Int. J. Syst. Evol. Microbiol.">
        <title>The Global Catalogue of Microorganisms (GCM) 10K type strain sequencing project: providing services to taxonomists for standard genome sequencing and annotation.</title>
        <authorList>
            <consortium name="The Broad Institute Genomics Platform"/>
            <consortium name="The Broad Institute Genome Sequencing Center for Infectious Disease"/>
            <person name="Wu L."/>
            <person name="Ma J."/>
        </authorList>
    </citation>
    <scope>NUCLEOTIDE SEQUENCE [LARGE SCALE GENOMIC DNA]</scope>
    <source>
        <strain evidence="3">JCM 16923</strain>
    </source>
</reference>
<evidence type="ECO:0008006" key="4">
    <source>
        <dbReference type="Google" id="ProtNLM"/>
    </source>
</evidence>
<feature type="transmembrane region" description="Helical" evidence="1">
    <location>
        <begin position="87"/>
        <end position="104"/>
    </location>
</feature>
<evidence type="ECO:0000313" key="2">
    <source>
        <dbReference type="EMBL" id="GAA3951079.1"/>
    </source>
</evidence>
<organism evidence="2 3">
    <name type="scientific">Gordonia caeni</name>
    <dbReference type="NCBI Taxonomy" id="1007097"/>
    <lineage>
        <taxon>Bacteria</taxon>
        <taxon>Bacillati</taxon>
        <taxon>Actinomycetota</taxon>
        <taxon>Actinomycetes</taxon>
        <taxon>Mycobacteriales</taxon>
        <taxon>Gordoniaceae</taxon>
        <taxon>Gordonia</taxon>
    </lineage>
</organism>
<dbReference type="Proteomes" id="UP001418444">
    <property type="component" value="Unassembled WGS sequence"/>
</dbReference>
<accession>A0ABP7NNT4</accession>